<keyword evidence="2" id="KW-0732">Signal</keyword>
<comment type="caution">
    <text evidence="3">The sequence shown here is derived from an EMBL/GenBank/DDBJ whole genome shotgun (WGS) entry which is preliminary data.</text>
</comment>
<protein>
    <submittedName>
        <fullName evidence="3">Cof protein</fullName>
    </submittedName>
</protein>
<evidence type="ECO:0000313" key="4">
    <source>
        <dbReference type="Proteomes" id="UP000604046"/>
    </source>
</evidence>
<feature type="transmembrane region" description="Helical" evidence="1">
    <location>
        <begin position="169"/>
        <end position="192"/>
    </location>
</feature>
<keyword evidence="1" id="KW-1133">Transmembrane helix</keyword>
<feature type="transmembrane region" description="Helical" evidence="1">
    <location>
        <begin position="322"/>
        <end position="342"/>
    </location>
</feature>
<gene>
    <name evidence="3" type="primary">cof</name>
    <name evidence="3" type="ORF">SNAT2548_LOCUS1662</name>
</gene>
<keyword evidence="4" id="KW-1185">Reference proteome</keyword>
<feature type="transmembrane region" description="Helical" evidence="1">
    <location>
        <begin position="212"/>
        <end position="231"/>
    </location>
</feature>
<feature type="transmembrane region" description="Helical" evidence="1">
    <location>
        <begin position="354"/>
        <end position="378"/>
    </location>
</feature>
<keyword evidence="1" id="KW-0812">Transmembrane</keyword>
<feature type="transmembrane region" description="Helical" evidence="1">
    <location>
        <begin position="290"/>
        <end position="310"/>
    </location>
</feature>
<feature type="transmembrane region" description="Helical" evidence="1">
    <location>
        <begin position="390"/>
        <end position="409"/>
    </location>
</feature>
<dbReference type="AlphaFoldDB" id="A0A812HKH3"/>
<feature type="chain" id="PRO_5032414059" evidence="2">
    <location>
        <begin position="17"/>
        <end position="471"/>
    </location>
</feature>
<sequence length="471" mass="49985">MSWTLQLCGLIVTAIAVQESCDDDATLLQLPRGPPATTGLAAHTMPPAALANASQRTDVAPFNASGVFASNVLRWDPEAAISAVSPQPQPQGKRQHWTTAKKLAQAAVSLDVIEQPQSVFCMATAICSLVLVGELASLRGFEHSRVFTSILAALSLVGTNLSENANLRAGIGVLDLIYARFVMLAFTGVALVRFHPRKPSALPDCPEQAIQMLLGTFSISASSMLLCGAVHLAPGTYVLAGVATLSSFGAILKQCILREPIEWDESLASVGLLLSVLPMLNAAAHSSQATLLGTVLGLLAALAMATSALVQRNLCGSVHHTVLLTWSGGVGLIMFSPVALIFPEEARVLWTLDWPHFAALFLYGSLSLASSTLLLKVANSSLGIKAESSYMLFVGTAAACQYASDIALLHDPFTFVAQTSFALVATFLTLAYVVSCRQVIRVEECMNMAGSLHFEPRRFSQRLSHHAEGDT</sequence>
<reference evidence="3" key="1">
    <citation type="submission" date="2021-02" db="EMBL/GenBank/DDBJ databases">
        <authorList>
            <person name="Dougan E. K."/>
            <person name="Rhodes N."/>
            <person name="Thang M."/>
            <person name="Chan C."/>
        </authorList>
    </citation>
    <scope>NUCLEOTIDE SEQUENCE</scope>
</reference>
<dbReference type="Proteomes" id="UP000604046">
    <property type="component" value="Unassembled WGS sequence"/>
</dbReference>
<dbReference type="OrthoDB" id="27226at2759"/>
<evidence type="ECO:0000313" key="3">
    <source>
        <dbReference type="EMBL" id="CAE6953552.1"/>
    </source>
</evidence>
<evidence type="ECO:0000256" key="2">
    <source>
        <dbReference type="SAM" id="SignalP"/>
    </source>
</evidence>
<feature type="transmembrane region" description="Helical" evidence="1">
    <location>
        <begin position="415"/>
        <end position="434"/>
    </location>
</feature>
<name>A0A812HKH3_9DINO</name>
<evidence type="ECO:0000256" key="1">
    <source>
        <dbReference type="SAM" id="Phobius"/>
    </source>
</evidence>
<organism evidence="3 4">
    <name type="scientific">Symbiodinium natans</name>
    <dbReference type="NCBI Taxonomy" id="878477"/>
    <lineage>
        <taxon>Eukaryota</taxon>
        <taxon>Sar</taxon>
        <taxon>Alveolata</taxon>
        <taxon>Dinophyceae</taxon>
        <taxon>Suessiales</taxon>
        <taxon>Symbiodiniaceae</taxon>
        <taxon>Symbiodinium</taxon>
    </lineage>
</organism>
<keyword evidence="1" id="KW-0472">Membrane</keyword>
<proteinExistence type="predicted"/>
<accession>A0A812HKH3</accession>
<dbReference type="EMBL" id="CAJNDS010000094">
    <property type="protein sequence ID" value="CAE6953552.1"/>
    <property type="molecule type" value="Genomic_DNA"/>
</dbReference>
<feature type="signal peptide" evidence="2">
    <location>
        <begin position="1"/>
        <end position="16"/>
    </location>
</feature>